<feature type="region of interest" description="Disordered" evidence="1">
    <location>
        <begin position="766"/>
        <end position="786"/>
    </location>
</feature>
<comment type="caution">
    <text evidence="2">The sequence shown here is derived from an EMBL/GenBank/DDBJ whole genome shotgun (WGS) entry which is preliminary data.</text>
</comment>
<proteinExistence type="predicted"/>
<dbReference type="OrthoDB" id="3353407at2759"/>
<dbReference type="EMBL" id="JRHA01000004">
    <property type="protein sequence ID" value="PQK13456.1"/>
    <property type="molecule type" value="Genomic_DNA"/>
</dbReference>
<name>A0A2S7YBD2_BEABA</name>
<accession>A0A2S7YBD2</accession>
<dbReference type="Pfam" id="PF11885">
    <property type="entry name" value="DUF3405"/>
    <property type="match status" value="1"/>
</dbReference>
<evidence type="ECO:0000256" key="1">
    <source>
        <dbReference type="SAM" id="MobiDB-lite"/>
    </source>
</evidence>
<evidence type="ECO:0008006" key="4">
    <source>
        <dbReference type="Google" id="ProtNLM"/>
    </source>
</evidence>
<sequence length="786" mass="90331">MHKMVLRPNRLSHSRRPGLKPRFLLFAAALAFATCFLFFTRSADLRIVPYVNKNGYGAGLFGAEKPLLETNKNGVEAVIPDLELSASDIKHWIDPDDPEDPNQVQPGTEQDGTQRSFDEISRLQDEKDKRKIWRYLYRATANLKSSNQIYGKTLATLTQKENRTEEQAIKLVENPDSSIKVSYSMDEPVRFDPYPSYNSEAWQTDGYAAYVACKGADGRPIDDIVVFKGRPKNFPTHLMGSYQALNLDPNICWERDTRLGAYGLLEQTKQVGGRLQPLQWDKVEWGKLQRTCTKSNAKRFRKDVSSDNPYLAIYPETQRFIAAKPTTKETQISIDSNSETRSLSNIQNGDSQSTDAGWSDTMTVEATSQYKKENRTALLLRSYTGKRYTENDKQNIRALITELALRSGGEYEVFLLLQVKDASKDIFGSQTDYRQVLSEHVPVEFHGITVLWNDQSVNEIYTEMRDDFERDVHNAQWLSVQKFSYDHPEFEYIWNWEMDFRYTGHHYDLLDNIHKFARKQPRKGLWERNERWYVPEYHGDYDTTFRKSIEQQYGDNIVWGPPDLPFINPQGPKPPSTPSEDNYEWGVGEDADIITVGPMFNPINSLWIMSNLVWGYSDDNHRKEDIPRRTTIVTHSRISKRLLSLMHTENMRGNHVASEMTPQTVALHHGLKAVFAPQPVFMDRKWTSAFVNKWFNAGPGGVAGGYGSAMGWGRERRYQGTTWYYRAEPPNRLFNNWMGWEDTGIGGAKWEQDNGRPCLPSIMLHPVKDPEPTKKGHATGFNLGYG</sequence>
<protein>
    <recommendedName>
        <fullName evidence="4">Major facilitator superfamily transporter</fullName>
    </recommendedName>
</protein>
<dbReference type="PANTHER" id="PTHR36205">
    <property type="entry name" value="CHROMOSOME 19, WHOLE GENOME SHOTGUN SEQUENCE"/>
    <property type="match status" value="1"/>
</dbReference>
<organism evidence="2 3">
    <name type="scientific">Beauveria bassiana</name>
    <name type="common">White muscardine disease fungus</name>
    <name type="synonym">Tritirachium shiotae</name>
    <dbReference type="NCBI Taxonomy" id="176275"/>
    <lineage>
        <taxon>Eukaryota</taxon>
        <taxon>Fungi</taxon>
        <taxon>Dikarya</taxon>
        <taxon>Ascomycota</taxon>
        <taxon>Pezizomycotina</taxon>
        <taxon>Sordariomycetes</taxon>
        <taxon>Hypocreomycetidae</taxon>
        <taxon>Hypocreales</taxon>
        <taxon>Cordycipitaceae</taxon>
        <taxon>Beauveria</taxon>
    </lineage>
</organism>
<feature type="compositionally biased region" description="Polar residues" evidence="1">
    <location>
        <begin position="102"/>
        <end position="115"/>
    </location>
</feature>
<reference evidence="2 3" key="1">
    <citation type="submission" date="2016-07" db="EMBL/GenBank/DDBJ databases">
        <title>Comparative genomics of the entomopathogenic fungus Beauveria bassiana.</title>
        <authorList>
            <person name="Valero Jimenez C.A."/>
            <person name="Zwaan B.J."/>
            <person name="Van Kan J.A."/>
            <person name="Takken W."/>
            <person name="Debets A.J."/>
            <person name="Schoustra S.E."/>
            <person name="Koenraadt C.J."/>
        </authorList>
    </citation>
    <scope>NUCLEOTIDE SEQUENCE [LARGE SCALE GENOMIC DNA]</scope>
    <source>
        <strain evidence="2 3">ARSEF 8028</strain>
    </source>
</reference>
<feature type="region of interest" description="Disordered" evidence="1">
    <location>
        <begin position="91"/>
        <end position="116"/>
    </location>
</feature>
<gene>
    <name evidence="2" type="ORF">BB8028_0004g03870</name>
</gene>
<evidence type="ECO:0000313" key="3">
    <source>
        <dbReference type="Proteomes" id="UP000237441"/>
    </source>
</evidence>
<dbReference type="Proteomes" id="UP000237441">
    <property type="component" value="Unassembled WGS sequence"/>
</dbReference>
<feature type="region of interest" description="Disordered" evidence="1">
    <location>
        <begin position="331"/>
        <end position="358"/>
    </location>
</feature>
<dbReference type="AlphaFoldDB" id="A0A2S7YBD2"/>
<evidence type="ECO:0000313" key="2">
    <source>
        <dbReference type="EMBL" id="PQK13456.1"/>
    </source>
</evidence>
<dbReference type="InterPro" id="IPR021822">
    <property type="entry name" value="DUF3405"/>
</dbReference>
<dbReference type="PANTHER" id="PTHR36205:SF2">
    <property type="entry name" value="MAJOR FACILITATOR SUPERFAMILY TRANSPORTER"/>
    <property type="match status" value="1"/>
</dbReference>